<dbReference type="InterPro" id="IPR050377">
    <property type="entry name" value="Radical_SAM_PqqE_MftC-like"/>
</dbReference>
<gene>
    <name evidence="7" type="ORF">SAMN04515673_10460</name>
</gene>
<proteinExistence type="predicted"/>
<dbReference type="STRING" id="871652.SAMN04515673_10460"/>
<dbReference type="OrthoDB" id="7528037at2"/>
<dbReference type="InterPro" id="IPR007197">
    <property type="entry name" value="rSAM"/>
</dbReference>
<organism evidence="7 8">
    <name type="scientific">Poseidonocella sedimentorum</name>
    <dbReference type="NCBI Taxonomy" id="871652"/>
    <lineage>
        <taxon>Bacteria</taxon>
        <taxon>Pseudomonadati</taxon>
        <taxon>Pseudomonadota</taxon>
        <taxon>Alphaproteobacteria</taxon>
        <taxon>Rhodobacterales</taxon>
        <taxon>Roseobacteraceae</taxon>
        <taxon>Poseidonocella</taxon>
    </lineage>
</organism>
<dbReference type="RefSeq" id="WP_092078710.1">
    <property type="nucleotide sequence ID" value="NZ_FOYI01000004.1"/>
</dbReference>
<name>A0A1I6DLF4_9RHOB</name>
<dbReference type="InterPro" id="IPR013785">
    <property type="entry name" value="Aldolase_TIM"/>
</dbReference>
<evidence type="ECO:0000313" key="7">
    <source>
        <dbReference type="EMBL" id="SFR06217.1"/>
    </source>
</evidence>
<evidence type="ECO:0000256" key="4">
    <source>
        <dbReference type="ARBA" id="ARBA00023004"/>
    </source>
</evidence>
<keyword evidence="3" id="KW-0479">Metal-binding</keyword>
<evidence type="ECO:0000256" key="5">
    <source>
        <dbReference type="ARBA" id="ARBA00023014"/>
    </source>
</evidence>
<evidence type="ECO:0000313" key="8">
    <source>
        <dbReference type="Proteomes" id="UP000199302"/>
    </source>
</evidence>
<keyword evidence="4" id="KW-0408">Iron</keyword>
<evidence type="ECO:0000256" key="1">
    <source>
        <dbReference type="ARBA" id="ARBA00001966"/>
    </source>
</evidence>
<feature type="domain" description="Radical SAM core" evidence="6">
    <location>
        <begin position="148"/>
        <end position="393"/>
    </location>
</feature>
<dbReference type="PANTHER" id="PTHR11228:SF7">
    <property type="entry name" value="PQQA PEPTIDE CYCLASE"/>
    <property type="match status" value="1"/>
</dbReference>
<dbReference type="PANTHER" id="PTHR11228">
    <property type="entry name" value="RADICAL SAM DOMAIN PROTEIN"/>
    <property type="match status" value="1"/>
</dbReference>
<dbReference type="EMBL" id="FOYI01000004">
    <property type="protein sequence ID" value="SFR06217.1"/>
    <property type="molecule type" value="Genomic_DNA"/>
</dbReference>
<dbReference type="SUPFAM" id="SSF102114">
    <property type="entry name" value="Radical SAM enzymes"/>
    <property type="match status" value="1"/>
</dbReference>
<dbReference type="Pfam" id="PF13186">
    <property type="entry name" value="SPASM"/>
    <property type="match status" value="1"/>
</dbReference>
<accession>A0A1I6DLF4</accession>
<dbReference type="InterPro" id="IPR023885">
    <property type="entry name" value="4Fe4S-binding_SPASM_dom"/>
</dbReference>
<dbReference type="Pfam" id="PF04055">
    <property type="entry name" value="Radical_SAM"/>
    <property type="match status" value="1"/>
</dbReference>
<dbReference type="Gene3D" id="3.20.20.70">
    <property type="entry name" value="Aldolase class I"/>
    <property type="match status" value="2"/>
</dbReference>
<dbReference type="PROSITE" id="PS51918">
    <property type="entry name" value="RADICAL_SAM"/>
    <property type="match status" value="1"/>
</dbReference>
<sequence length="473" mass="52620">MTKRFETEMSAADSAPLCADGATGDIPSQAATSPSWCVLPWTHLFIGETGEFRPCCMSLEQRGEVNRDAEGAPLHAYDDLPLDDIWNSPFMRGIRRDMLSGITPRACARCMRDEKLGLRSHRQASNAGVGDAAIPALIATSQDGAADPAMIRSLDVRLGNRCNLKCRMCSPVSSRAMLSDFAALHGRSPEDPKLQALMGRENWVSSPSFHALFEACASGAEEVQFSGGEPLLIPEMEILLRSLVERGIAGGIALHYISNLTVLPDRFFDYWARFKDVRFLVSLDGTGAVGEYIRTPMRWRTVDKNLRTLNARAAELNCTLPRINVTVQAYNIFDIDRTVTYIAEQLPAFGRPCLSLLYFPEPLGIQILPQDMKAAATERLERLLRRLEGGWPEQWRGAEAEDLKSKIRGIIEHMHASCRADLLDEFRRWTRLLDARRGEDVVQAVPDLAPLFQTGCPPVARPEMEEDARVGHL</sequence>
<keyword evidence="5" id="KW-0411">Iron-sulfur</keyword>
<reference evidence="7 8" key="1">
    <citation type="submission" date="2016-10" db="EMBL/GenBank/DDBJ databases">
        <authorList>
            <person name="de Groot N.N."/>
        </authorList>
    </citation>
    <scope>NUCLEOTIDE SEQUENCE [LARGE SCALE GENOMIC DNA]</scope>
    <source>
        <strain evidence="8">KMM 9023,NRIC 0796,JCM 17311,KCTC 23692</strain>
    </source>
</reference>
<dbReference type="CDD" id="cd21109">
    <property type="entry name" value="SPASM"/>
    <property type="match status" value="1"/>
</dbReference>
<dbReference type="AlphaFoldDB" id="A0A1I6DLF4"/>
<dbReference type="NCBIfam" id="NF033640">
    <property type="entry name" value="N_Twi_rSAM"/>
    <property type="match status" value="1"/>
</dbReference>
<evidence type="ECO:0000256" key="2">
    <source>
        <dbReference type="ARBA" id="ARBA00022691"/>
    </source>
</evidence>
<evidence type="ECO:0000259" key="6">
    <source>
        <dbReference type="PROSITE" id="PS51918"/>
    </source>
</evidence>
<keyword evidence="2" id="KW-0949">S-adenosyl-L-methionine</keyword>
<keyword evidence="8" id="KW-1185">Reference proteome</keyword>
<dbReference type="Proteomes" id="UP000199302">
    <property type="component" value="Unassembled WGS sequence"/>
</dbReference>
<dbReference type="GO" id="GO:0003824">
    <property type="term" value="F:catalytic activity"/>
    <property type="evidence" value="ECO:0007669"/>
    <property type="project" value="InterPro"/>
</dbReference>
<evidence type="ECO:0000256" key="3">
    <source>
        <dbReference type="ARBA" id="ARBA00022723"/>
    </source>
</evidence>
<dbReference type="SFLD" id="SFLDS00029">
    <property type="entry name" value="Radical_SAM"/>
    <property type="match status" value="1"/>
</dbReference>
<dbReference type="GO" id="GO:0051536">
    <property type="term" value="F:iron-sulfur cluster binding"/>
    <property type="evidence" value="ECO:0007669"/>
    <property type="project" value="UniProtKB-KW"/>
</dbReference>
<dbReference type="InterPro" id="IPR058240">
    <property type="entry name" value="rSAM_sf"/>
</dbReference>
<comment type="cofactor">
    <cofactor evidence="1">
        <name>[4Fe-4S] cluster</name>
        <dbReference type="ChEBI" id="CHEBI:49883"/>
    </cofactor>
</comment>
<dbReference type="CDD" id="cd01335">
    <property type="entry name" value="Radical_SAM"/>
    <property type="match status" value="1"/>
</dbReference>
<dbReference type="SFLD" id="SFLDG01067">
    <property type="entry name" value="SPASM/twitch_domain_containing"/>
    <property type="match status" value="1"/>
</dbReference>
<protein>
    <submittedName>
        <fullName evidence="7">Iron-sulfur cluster-binding domain-containing protein</fullName>
    </submittedName>
</protein>
<dbReference type="GO" id="GO:0046872">
    <property type="term" value="F:metal ion binding"/>
    <property type="evidence" value="ECO:0007669"/>
    <property type="project" value="UniProtKB-KW"/>
</dbReference>